<reference evidence="5 6" key="1">
    <citation type="submission" date="2019-01" db="EMBL/GenBank/DDBJ databases">
        <title>Lactibacter flavus gen. nov., sp. nov., a novel bacterium of the family Propionibacteriaceae isolated from raw milk and dairy products.</title>
        <authorList>
            <person name="Huptas C."/>
            <person name="Wenning M."/>
            <person name="Breitenwieser F."/>
            <person name="Doll E."/>
            <person name="Von Neubeck M."/>
            <person name="Busse H.-J."/>
            <person name="Scherer S."/>
        </authorList>
    </citation>
    <scope>NUCLEOTIDE SEQUENCE [LARGE SCALE GENOMIC DNA]</scope>
    <source>
        <strain evidence="5 6">KCTC 33808</strain>
    </source>
</reference>
<feature type="region of interest" description="Disordered" evidence="2">
    <location>
        <begin position="60"/>
        <end position="87"/>
    </location>
</feature>
<keyword evidence="6" id="KW-1185">Reference proteome</keyword>
<evidence type="ECO:0000259" key="4">
    <source>
        <dbReference type="Pfam" id="PF23359"/>
    </source>
</evidence>
<dbReference type="Pfam" id="PF23359">
    <property type="entry name" value="Lsr2_DNA-bd"/>
    <property type="match status" value="1"/>
</dbReference>
<organism evidence="5 6">
    <name type="scientific">Propioniciclava sinopodophylli</name>
    <dbReference type="NCBI Taxonomy" id="1837344"/>
    <lineage>
        <taxon>Bacteria</taxon>
        <taxon>Bacillati</taxon>
        <taxon>Actinomycetota</taxon>
        <taxon>Actinomycetes</taxon>
        <taxon>Propionibacteriales</taxon>
        <taxon>Propionibacteriaceae</taxon>
        <taxon>Propioniciclava</taxon>
    </lineage>
</organism>
<dbReference type="Gene3D" id="3.30.60.230">
    <property type="entry name" value="Lsr2, dimerization domain"/>
    <property type="match status" value="1"/>
</dbReference>
<dbReference type="EMBL" id="SDMQ01000001">
    <property type="protein sequence ID" value="TBT88508.1"/>
    <property type="molecule type" value="Genomic_DNA"/>
</dbReference>
<comment type="caution">
    <text evidence="5">The sequence shown here is derived from an EMBL/GenBank/DDBJ whole genome shotgun (WGS) entry which is preliminary data.</text>
</comment>
<feature type="compositionally biased region" description="Low complexity" evidence="2">
    <location>
        <begin position="66"/>
        <end position="83"/>
    </location>
</feature>
<dbReference type="GO" id="GO:0003677">
    <property type="term" value="F:DNA binding"/>
    <property type="evidence" value="ECO:0007669"/>
    <property type="project" value="UniProtKB-KW"/>
</dbReference>
<evidence type="ECO:0000256" key="1">
    <source>
        <dbReference type="ARBA" id="ARBA00023125"/>
    </source>
</evidence>
<dbReference type="InterPro" id="IPR024412">
    <property type="entry name" value="Lsr2_dim_dom"/>
</dbReference>
<evidence type="ECO:0000259" key="3">
    <source>
        <dbReference type="Pfam" id="PF11774"/>
    </source>
</evidence>
<dbReference type="RefSeq" id="WP_131166638.1">
    <property type="nucleotide sequence ID" value="NZ_CANLBI010000006.1"/>
</dbReference>
<keyword evidence="1" id="KW-0238">DNA-binding</keyword>
<gene>
    <name evidence="5" type="ORF">ET989_00710</name>
</gene>
<dbReference type="GO" id="GO:0016746">
    <property type="term" value="F:acyltransferase activity"/>
    <property type="evidence" value="ECO:0007669"/>
    <property type="project" value="InterPro"/>
</dbReference>
<sequence length="116" mass="12445">MAQRVRIELTDDLLGDGTPADETVTFSLDGVSYEIDLTADNAAKLRDGLATWVASARRVAGRKQAGRPAASAGRRTRSGAGSANDIREWARAQGMEVSDRGRVRDEVRAAYEAAHS</sequence>
<name>A0A4V6MV34_9ACTN</name>
<dbReference type="Pfam" id="PF11774">
    <property type="entry name" value="Lsr2"/>
    <property type="match status" value="1"/>
</dbReference>
<dbReference type="Proteomes" id="UP000292373">
    <property type="component" value="Unassembled WGS sequence"/>
</dbReference>
<dbReference type="InterPro" id="IPR036625">
    <property type="entry name" value="E3-bd_dom_sf"/>
</dbReference>
<dbReference type="AlphaFoldDB" id="A0A4V6MV34"/>
<dbReference type="Gene3D" id="4.10.320.10">
    <property type="entry name" value="E3-binding domain"/>
    <property type="match status" value="1"/>
</dbReference>
<dbReference type="OrthoDB" id="4113332at2"/>
<protein>
    <submittedName>
        <fullName evidence="5">Lsr2 family protein</fullName>
    </submittedName>
</protein>
<feature type="domain" description="Lsr2 dimerization" evidence="3">
    <location>
        <begin position="1"/>
        <end position="59"/>
    </location>
</feature>
<feature type="domain" description="Lsr2 DNA-binding" evidence="4">
    <location>
        <begin position="82"/>
        <end position="114"/>
    </location>
</feature>
<accession>A0A4V6MV34</accession>
<evidence type="ECO:0000313" key="5">
    <source>
        <dbReference type="EMBL" id="TBT88508.1"/>
    </source>
</evidence>
<evidence type="ECO:0000256" key="2">
    <source>
        <dbReference type="SAM" id="MobiDB-lite"/>
    </source>
</evidence>
<evidence type="ECO:0000313" key="6">
    <source>
        <dbReference type="Proteomes" id="UP000292373"/>
    </source>
</evidence>
<proteinExistence type="predicted"/>
<dbReference type="InterPro" id="IPR055370">
    <property type="entry name" value="Lsr2_DNA-bd"/>
</dbReference>
<dbReference type="InterPro" id="IPR042261">
    <property type="entry name" value="Lsr2-like_dimerization"/>
</dbReference>